<comment type="similarity">
    <text evidence="2">Belongs to the alpha-IPM synthase/homocitrate synthase family. LeuA type 2 subfamily.</text>
</comment>
<dbReference type="InterPro" id="IPR002034">
    <property type="entry name" value="AIPM/Hcit_synth_CS"/>
</dbReference>
<dbReference type="PANTHER" id="PTHR46911:SF1">
    <property type="entry name" value="2-ISOPROPYLMALATE SYNTHASE"/>
    <property type="match status" value="1"/>
</dbReference>
<keyword evidence="9" id="KW-1185">Reference proteome</keyword>
<keyword evidence="6" id="KW-0100">Branched-chain amino acid biosynthesis</keyword>
<dbReference type="SMART" id="SM00917">
    <property type="entry name" value="LeuA_dimer"/>
    <property type="match status" value="2"/>
</dbReference>
<dbReference type="SUPFAM" id="SSF89000">
    <property type="entry name" value="post-HMGL domain-like"/>
    <property type="match status" value="2"/>
</dbReference>
<dbReference type="Pfam" id="PF22615">
    <property type="entry name" value="IPMS_D2"/>
    <property type="match status" value="1"/>
</dbReference>
<organism evidence="8 9">
    <name type="scientific">Crucibulum laeve</name>
    <dbReference type="NCBI Taxonomy" id="68775"/>
    <lineage>
        <taxon>Eukaryota</taxon>
        <taxon>Fungi</taxon>
        <taxon>Dikarya</taxon>
        <taxon>Basidiomycota</taxon>
        <taxon>Agaricomycotina</taxon>
        <taxon>Agaricomycetes</taxon>
        <taxon>Agaricomycetidae</taxon>
        <taxon>Agaricales</taxon>
        <taxon>Agaricineae</taxon>
        <taxon>Nidulariaceae</taxon>
        <taxon>Crucibulum</taxon>
    </lineage>
</organism>
<dbReference type="GO" id="GO:0005739">
    <property type="term" value="C:mitochondrion"/>
    <property type="evidence" value="ECO:0007669"/>
    <property type="project" value="TreeGrafter"/>
</dbReference>
<feature type="domain" description="Pyruvate carboxyltransferase" evidence="7">
    <location>
        <begin position="1"/>
        <end position="215"/>
    </location>
</feature>
<evidence type="ECO:0000256" key="6">
    <source>
        <dbReference type="ARBA" id="ARBA00023304"/>
    </source>
</evidence>
<dbReference type="AlphaFoldDB" id="A0A5C3MAY8"/>
<dbReference type="SUPFAM" id="SSF51569">
    <property type="entry name" value="Aldolase"/>
    <property type="match status" value="1"/>
</dbReference>
<gene>
    <name evidence="8" type="ORF">BDQ12DRAFT_676273</name>
</gene>
<dbReference type="EC" id="2.3.3.13" evidence="3"/>
<evidence type="ECO:0000313" key="8">
    <source>
        <dbReference type="EMBL" id="TFK42482.1"/>
    </source>
</evidence>
<evidence type="ECO:0000313" key="9">
    <source>
        <dbReference type="Proteomes" id="UP000308652"/>
    </source>
</evidence>
<dbReference type="FunFam" id="3.30.160.270:FF:000002">
    <property type="entry name" value="2-isopropylmalate synthase"/>
    <property type="match status" value="1"/>
</dbReference>
<dbReference type="InterPro" id="IPR013709">
    <property type="entry name" value="2-isopropylmalate_synth_dimer"/>
</dbReference>
<dbReference type="Pfam" id="PF00682">
    <property type="entry name" value="HMGL-like"/>
    <property type="match status" value="1"/>
</dbReference>
<protein>
    <recommendedName>
        <fullName evidence="3">2-isopropylmalate synthase</fullName>
        <ecNumber evidence="3">2.3.3.13</ecNumber>
    </recommendedName>
</protein>
<evidence type="ECO:0000256" key="4">
    <source>
        <dbReference type="ARBA" id="ARBA00022605"/>
    </source>
</evidence>
<accession>A0A5C3MAY8</accession>
<dbReference type="InterPro" id="IPR013785">
    <property type="entry name" value="Aldolase_TIM"/>
</dbReference>
<keyword evidence="5" id="KW-0808">Transferase</keyword>
<evidence type="ECO:0000256" key="3">
    <source>
        <dbReference type="ARBA" id="ARBA00012973"/>
    </source>
</evidence>
<dbReference type="EMBL" id="ML213592">
    <property type="protein sequence ID" value="TFK42482.1"/>
    <property type="molecule type" value="Genomic_DNA"/>
</dbReference>
<dbReference type="Proteomes" id="UP000308652">
    <property type="component" value="Unassembled WGS sequence"/>
</dbReference>
<evidence type="ECO:0000256" key="2">
    <source>
        <dbReference type="ARBA" id="ARBA00009767"/>
    </source>
</evidence>
<dbReference type="InterPro" id="IPR036230">
    <property type="entry name" value="LeuA_allosteric_dom_sf"/>
</dbReference>
<evidence type="ECO:0000256" key="5">
    <source>
        <dbReference type="ARBA" id="ARBA00022679"/>
    </source>
</evidence>
<evidence type="ECO:0000256" key="1">
    <source>
        <dbReference type="ARBA" id="ARBA00000064"/>
    </source>
</evidence>
<dbReference type="STRING" id="68775.A0A5C3MAY8"/>
<dbReference type="NCBIfam" id="NF002991">
    <property type="entry name" value="PRK03739.1"/>
    <property type="match status" value="1"/>
</dbReference>
<dbReference type="InterPro" id="IPR000891">
    <property type="entry name" value="PYR_CT"/>
</dbReference>
<dbReference type="PROSITE" id="PS00816">
    <property type="entry name" value="AIPM_HOMOCIT_SYNTH_2"/>
    <property type="match status" value="1"/>
</dbReference>
<dbReference type="GO" id="GO:0009098">
    <property type="term" value="P:L-leucine biosynthetic process"/>
    <property type="evidence" value="ECO:0007669"/>
    <property type="project" value="InterPro"/>
</dbReference>
<name>A0A5C3MAY8_9AGAR</name>
<dbReference type="Pfam" id="PF08502">
    <property type="entry name" value="LeuA_dimer"/>
    <property type="match status" value="2"/>
</dbReference>
<proteinExistence type="inferred from homology"/>
<reference evidence="8 9" key="1">
    <citation type="journal article" date="2019" name="Nat. Ecol. Evol.">
        <title>Megaphylogeny resolves global patterns of mushroom evolution.</title>
        <authorList>
            <person name="Varga T."/>
            <person name="Krizsan K."/>
            <person name="Foldi C."/>
            <person name="Dima B."/>
            <person name="Sanchez-Garcia M."/>
            <person name="Sanchez-Ramirez S."/>
            <person name="Szollosi G.J."/>
            <person name="Szarkandi J.G."/>
            <person name="Papp V."/>
            <person name="Albert L."/>
            <person name="Andreopoulos W."/>
            <person name="Angelini C."/>
            <person name="Antonin V."/>
            <person name="Barry K.W."/>
            <person name="Bougher N.L."/>
            <person name="Buchanan P."/>
            <person name="Buyck B."/>
            <person name="Bense V."/>
            <person name="Catcheside P."/>
            <person name="Chovatia M."/>
            <person name="Cooper J."/>
            <person name="Damon W."/>
            <person name="Desjardin D."/>
            <person name="Finy P."/>
            <person name="Geml J."/>
            <person name="Haridas S."/>
            <person name="Hughes K."/>
            <person name="Justo A."/>
            <person name="Karasinski D."/>
            <person name="Kautmanova I."/>
            <person name="Kiss B."/>
            <person name="Kocsube S."/>
            <person name="Kotiranta H."/>
            <person name="LaButti K.M."/>
            <person name="Lechner B.E."/>
            <person name="Liimatainen K."/>
            <person name="Lipzen A."/>
            <person name="Lukacs Z."/>
            <person name="Mihaltcheva S."/>
            <person name="Morgado L.N."/>
            <person name="Niskanen T."/>
            <person name="Noordeloos M.E."/>
            <person name="Ohm R.A."/>
            <person name="Ortiz-Santana B."/>
            <person name="Ovrebo C."/>
            <person name="Racz N."/>
            <person name="Riley R."/>
            <person name="Savchenko A."/>
            <person name="Shiryaev A."/>
            <person name="Soop K."/>
            <person name="Spirin V."/>
            <person name="Szebenyi C."/>
            <person name="Tomsovsky M."/>
            <person name="Tulloss R.E."/>
            <person name="Uehling J."/>
            <person name="Grigoriev I.V."/>
            <person name="Vagvolgyi C."/>
            <person name="Papp T."/>
            <person name="Martin F.M."/>
            <person name="Miettinen O."/>
            <person name="Hibbett D.S."/>
            <person name="Nagy L.G."/>
        </authorList>
    </citation>
    <scope>NUCLEOTIDE SEQUENCE [LARGE SCALE GENOMIC DNA]</scope>
    <source>
        <strain evidence="8 9">CBS 166.37</strain>
    </source>
</reference>
<comment type="catalytic activity">
    <reaction evidence="1">
        <text>3-methyl-2-oxobutanoate + acetyl-CoA + H2O = (2S)-2-isopropylmalate + CoA + H(+)</text>
        <dbReference type="Rhea" id="RHEA:21524"/>
        <dbReference type="ChEBI" id="CHEBI:1178"/>
        <dbReference type="ChEBI" id="CHEBI:11851"/>
        <dbReference type="ChEBI" id="CHEBI:15377"/>
        <dbReference type="ChEBI" id="CHEBI:15378"/>
        <dbReference type="ChEBI" id="CHEBI:57287"/>
        <dbReference type="ChEBI" id="CHEBI:57288"/>
        <dbReference type="EC" id="2.3.3.13"/>
    </reaction>
</comment>
<dbReference type="GO" id="GO:0003852">
    <property type="term" value="F:2-isopropylmalate synthase activity"/>
    <property type="evidence" value="ECO:0007669"/>
    <property type="project" value="UniProtKB-EC"/>
</dbReference>
<sequence length="700" mass="75985">MFGFKVLTPAREDLIKRTIDSVAGSKHAILHMYNATSPTFRDVVFRNSKEKTIELAVTHTKIVRQLTEECTAKHGTIFKYEYSPETFTQTEPDFALEVCEAVKTAWGKAGTSDDRIIFNLPATVEIAPPNHYADQIEYFCSKISEREKVIVSLHPHNDRGTGIAAAELGILAGGDRVEGCLFGNGERTGNVDLVNLALNLYTQGVNPGLDFSDIQSAIDVVTQCNDLPIHPRYPYAGELVFTAFSGSHQDAIKKGFEAQKIRHAEAVTKGEPQYWDIPYLPIDPADLGQNYEAVIRVNSQSGKGGIAYLIKQHLHLDLPRKMQISFYQVVQAISDKEAREMTVDDITTAFRKTYHFGGSKYQGRLSLRNFKISSEPSADPSDLSGDEGVDERRRFDGTLSVDGVYRVVRGDGNGPLSSLLDALRTHLDIDLTIRDYTEHSVGEGKDVKAASYVELVPAGDHKSKNSWWGVGIDSDIAGSGLRALLSAVNNALGGRALPELKLSIGFNSRSGQSDIASAIVNSLGLELPRRFQASFFEVVQRSARDAGGEISYGALTDLFQNTYGFNPSGASSSKFTLGGFKLEHIGDGSRRQLVGDFILNGEKRSVNGEGNGPLSAALAALHSQIDGTLAIREYSEHSVGEGTEVVAASYVELTYEVVGAKKRSAWGVATDTDITASGIKAVLSAASSLDVVMKKIVNGH</sequence>
<dbReference type="Gene3D" id="3.20.20.70">
    <property type="entry name" value="Aldolase class I"/>
    <property type="match status" value="1"/>
</dbReference>
<dbReference type="Gene3D" id="3.30.160.270">
    <property type="match status" value="2"/>
</dbReference>
<keyword evidence="4" id="KW-0028">Amino-acid biosynthesis</keyword>
<dbReference type="OrthoDB" id="418791at2759"/>
<dbReference type="SUPFAM" id="SSF110921">
    <property type="entry name" value="2-isopropylmalate synthase LeuA, allosteric (dimerisation) domain"/>
    <property type="match status" value="2"/>
</dbReference>
<evidence type="ECO:0000259" key="7">
    <source>
        <dbReference type="PROSITE" id="PS50991"/>
    </source>
</evidence>
<dbReference type="PROSITE" id="PS50991">
    <property type="entry name" value="PYR_CT"/>
    <property type="match status" value="1"/>
</dbReference>
<dbReference type="PANTHER" id="PTHR46911">
    <property type="match status" value="1"/>
</dbReference>
<dbReference type="InterPro" id="IPR054692">
    <property type="entry name" value="LeuA-like_post-cat"/>
</dbReference>